<feature type="transmembrane region" description="Helical" evidence="1">
    <location>
        <begin position="39"/>
        <end position="58"/>
    </location>
</feature>
<comment type="caution">
    <text evidence="2">The sequence shown here is derived from an EMBL/GenBank/DDBJ whole genome shotgun (WGS) entry which is preliminary data.</text>
</comment>
<dbReference type="Proteomes" id="UP001551695">
    <property type="component" value="Unassembled WGS sequence"/>
</dbReference>
<keyword evidence="3" id="KW-1185">Reference proteome</keyword>
<feature type="transmembrane region" description="Helical" evidence="1">
    <location>
        <begin position="108"/>
        <end position="127"/>
    </location>
</feature>
<keyword evidence="1" id="KW-0812">Transmembrane</keyword>
<reference evidence="2 3" key="1">
    <citation type="submission" date="2024-06" db="EMBL/GenBank/DDBJ databases">
        <title>The Natural Products Discovery Center: Release of the First 8490 Sequenced Strains for Exploring Actinobacteria Biosynthetic Diversity.</title>
        <authorList>
            <person name="Kalkreuter E."/>
            <person name="Kautsar S.A."/>
            <person name="Yang D."/>
            <person name="Bader C.D."/>
            <person name="Teijaro C.N."/>
            <person name="Fluegel L."/>
            <person name="Davis C.M."/>
            <person name="Simpson J.R."/>
            <person name="Lauterbach L."/>
            <person name="Steele A.D."/>
            <person name="Gui C."/>
            <person name="Meng S."/>
            <person name="Li G."/>
            <person name="Viehrig K."/>
            <person name="Ye F."/>
            <person name="Su P."/>
            <person name="Kiefer A.F."/>
            <person name="Nichols A."/>
            <person name="Cepeda A.J."/>
            <person name="Yan W."/>
            <person name="Fan B."/>
            <person name="Jiang Y."/>
            <person name="Adhikari A."/>
            <person name="Zheng C.-J."/>
            <person name="Schuster L."/>
            <person name="Cowan T.M."/>
            <person name="Smanski M.J."/>
            <person name="Chevrette M.G."/>
            <person name="De Carvalho L.P.S."/>
            <person name="Shen B."/>
        </authorList>
    </citation>
    <scope>NUCLEOTIDE SEQUENCE [LARGE SCALE GENOMIC DNA]</scope>
    <source>
        <strain evidence="2 3">NPDC050403</strain>
    </source>
</reference>
<dbReference type="EMBL" id="JBFAKC010000004">
    <property type="protein sequence ID" value="MEV0707937.1"/>
    <property type="molecule type" value="Genomic_DNA"/>
</dbReference>
<organism evidence="2 3">
    <name type="scientific">Nocardia aurea</name>
    <dbReference type="NCBI Taxonomy" id="2144174"/>
    <lineage>
        <taxon>Bacteria</taxon>
        <taxon>Bacillati</taxon>
        <taxon>Actinomycetota</taxon>
        <taxon>Actinomycetes</taxon>
        <taxon>Mycobacteriales</taxon>
        <taxon>Nocardiaceae</taxon>
        <taxon>Nocardia</taxon>
    </lineage>
</organism>
<name>A0ABV3FRA2_9NOCA</name>
<feature type="transmembrane region" description="Helical" evidence="1">
    <location>
        <begin position="163"/>
        <end position="181"/>
    </location>
</feature>
<keyword evidence="1" id="KW-1133">Transmembrane helix</keyword>
<gene>
    <name evidence="2" type="ORF">AB0I48_10265</name>
</gene>
<evidence type="ECO:0000313" key="3">
    <source>
        <dbReference type="Proteomes" id="UP001551695"/>
    </source>
</evidence>
<evidence type="ECO:0000256" key="1">
    <source>
        <dbReference type="SAM" id="Phobius"/>
    </source>
</evidence>
<dbReference type="RefSeq" id="WP_109525832.1">
    <property type="nucleotide sequence ID" value="NZ_JBFAKC010000004.1"/>
</dbReference>
<sequence length="198" mass="20718">MDTSLLRLSAAAGLVCGAAIALAGALESAIGRKVTLTQILNGGSVPLGIGLLIGLYLWQRHRLGRFGTAAFVVQFLGFGYFAGIAYARNVVLVYLDRSVVDELLEGPARYAFLATAILALTGTWLFGAALLRSGSVPKAAVALYVVGLSALCLTFLLPAPVVRIGHVLGGAGLVWLAVALWRHARDSESSPELRPAYG</sequence>
<feature type="transmembrane region" description="Helical" evidence="1">
    <location>
        <begin position="70"/>
        <end position="88"/>
    </location>
</feature>
<accession>A0ABV3FRA2</accession>
<feature type="transmembrane region" description="Helical" evidence="1">
    <location>
        <begin position="139"/>
        <end position="157"/>
    </location>
</feature>
<evidence type="ECO:0000313" key="2">
    <source>
        <dbReference type="EMBL" id="MEV0707937.1"/>
    </source>
</evidence>
<proteinExistence type="predicted"/>
<keyword evidence="1" id="KW-0472">Membrane</keyword>
<protein>
    <submittedName>
        <fullName evidence="2">Uncharacterized protein</fullName>
    </submittedName>
</protein>